<name>A0A0K2UEE2_LEPSM</name>
<organism evidence="1">
    <name type="scientific">Lepeophtheirus salmonis</name>
    <name type="common">Salmon louse</name>
    <name type="synonym">Caligus salmonis</name>
    <dbReference type="NCBI Taxonomy" id="72036"/>
    <lineage>
        <taxon>Eukaryota</taxon>
        <taxon>Metazoa</taxon>
        <taxon>Ecdysozoa</taxon>
        <taxon>Arthropoda</taxon>
        <taxon>Crustacea</taxon>
        <taxon>Multicrustacea</taxon>
        <taxon>Hexanauplia</taxon>
        <taxon>Copepoda</taxon>
        <taxon>Siphonostomatoida</taxon>
        <taxon>Caligidae</taxon>
        <taxon>Lepeophtheirus</taxon>
    </lineage>
</organism>
<dbReference type="AlphaFoldDB" id="A0A0K2UEE2"/>
<accession>A0A0K2UEE2</accession>
<reference evidence="1" key="1">
    <citation type="submission" date="2014-05" db="EMBL/GenBank/DDBJ databases">
        <authorList>
            <person name="Chronopoulou M."/>
        </authorList>
    </citation>
    <scope>NUCLEOTIDE SEQUENCE</scope>
    <source>
        <tissue evidence="1">Whole organism</tissue>
    </source>
</reference>
<protein>
    <submittedName>
        <fullName evidence="1">Uncharacterized protein</fullName>
    </submittedName>
</protein>
<dbReference type="EMBL" id="HACA01019034">
    <property type="protein sequence ID" value="CDW36395.1"/>
    <property type="molecule type" value="Transcribed_RNA"/>
</dbReference>
<sequence length="83" mass="9279">MELDINAKNVTISLKYDCVCIIMLRPSTSLQGVIFAPSARKNTRQDVVSTYTNTEFIKVKALFLKVPKLLDEATKISSKTKLS</sequence>
<evidence type="ECO:0000313" key="1">
    <source>
        <dbReference type="EMBL" id="CDW36395.1"/>
    </source>
</evidence>
<proteinExistence type="predicted"/>
<feature type="non-terminal residue" evidence="1">
    <location>
        <position position="83"/>
    </location>
</feature>